<evidence type="ECO:0000256" key="9">
    <source>
        <dbReference type="ARBA" id="ARBA00023004"/>
    </source>
</evidence>
<dbReference type="GO" id="GO:0005506">
    <property type="term" value="F:iron ion binding"/>
    <property type="evidence" value="ECO:0007669"/>
    <property type="project" value="InterPro"/>
</dbReference>
<evidence type="ECO:0000256" key="10">
    <source>
        <dbReference type="ARBA" id="ARBA00023033"/>
    </source>
</evidence>
<keyword evidence="4" id="KW-0349">Heme</keyword>
<comment type="caution">
    <text evidence="12">The sequence shown here is derived from an EMBL/GenBank/DDBJ whole genome shotgun (WGS) entry which is preliminary data.</text>
</comment>
<keyword evidence="9" id="KW-0408">Iron</keyword>
<evidence type="ECO:0000256" key="6">
    <source>
        <dbReference type="ARBA" id="ARBA00022723"/>
    </source>
</evidence>
<keyword evidence="10" id="KW-0503">Monooxygenase</keyword>
<dbReference type="AlphaFoldDB" id="A0A822Z7C2"/>
<organism evidence="12 13">
    <name type="scientific">Nelumbo nucifera</name>
    <name type="common">Sacred lotus</name>
    <dbReference type="NCBI Taxonomy" id="4432"/>
    <lineage>
        <taxon>Eukaryota</taxon>
        <taxon>Viridiplantae</taxon>
        <taxon>Streptophyta</taxon>
        <taxon>Embryophyta</taxon>
        <taxon>Tracheophyta</taxon>
        <taxon>Spermatophyta</taxon>
        <taxon>Magnoliopsida</taxon>
        <taxon>Proteales</taxon>
        <taxon>Nelumbonaceae</taxon>
        <taxon>Nelumbo</taxon>
    </lineage>
</organism>
<evidence type="ECO:0000313" key="12">
    <source>
        <dbReference type="EMBL" id="DAD40453.1"/>
    </source>
</evidence>
<comment type="cofactor">
    <cofactor evidence="1">
        <name>heme</name>
        <dbReference type="ChEBI" id="CHEBI:30413"/>
    </cofactor>
</comment>
<keyword evidence="7" id="KW-1133">Transmembrane helix</keyword>
<evidence type="ECO:0000256" key="4">
    <source>
        <dbReference type="ARBA" id="ARBA00022617"/>
    </source>
</evidence>
<keyword evidence="11" id="KW-0472">Membrane</keyword>
<evidence type="ECO:0000256" key="7">
    <source>
        <dbReference type="ARBA" id="ARBA00022989"/>
    </source>
</evidence>
<name>A0A822Z7C2_NELNU</name>
<evidence type="ECO:0000256" key="1">
    <source>
        <dbReference type="ARBA" id="ARBA00001971"/>
    </source>
</evidence>
<comment type="similarity">
    <text evidence="3">Belongs to the cytochrome P450 family.</text>
</comment>
<dbReference type="EMBL" id="DUZY01000005">
    <property type="protein sequence ID" value="DAD40453.1"/>
    <property type="molecule type" value="Genomic_DNA"/>
</dbReference>
<keyword evidence="6" id="KW-0479">Metal-binding</keyword>
<evidence type="ECO:0000256" key="8">
    <source>
        <dbReference type="ARBA" id="ARBA00023002"/>
    </source>
</evidence>
<sequence>MRKIPVTELFSTKRVQSYRSIREEEIFHFSIDQVDFSIICLFHSCELYLTDVALVLTKNIICRIAFGKTFQHEGWVFDILSGLDRRLERNFQRLNLFYNQVIGEHLDPKRAKRPKSEN</sequence>
<dbReference type="PANTHER" id="PTHR47955:SF22">
    <property type="entry name" value="CYTOCHROME P450 83B1-LIKE"/>
    <property type="match status" value="1"/>
</dbReference>
<keyword evidence="13" id="KW-1185">Reference proteome</keyword>
<evidence type="ECO:0000313" key="13">
    <source>
        <dbReference type="Proteomes" id="UP000607653"/>
    </source>
</evidence>
<proteinExistence type="inferred from homology"/>
<dbReference type="SUPFAM" id="SSF48264">
    <property type="entry name" value="Cytochrome P450"/>
    <property type="match status" value="1"/>
</dbReference>
<evidence type="ECO:0000256" key="2">
    <source>
        <dbReference type="ARBA" id="ARBA00004167"/>
    </source>
</evidence>
<dbReference type="InterPro" id="IPR036396">
    <property type="entry name" value="Cyt_P450_sf"/>
</dbReference>
<evidence type="ECO:0000256" key="11">
    <source>
        <dbReference type="ARBA" id="ARBA00023136"/>
    </source>
</evidence>
<comment type="subcellular location">
    <subcellularLocation>
        <location evidence="2">Membrane</location>
        <topology evidence="2">Single-pass membrane protein</topology>
    </subcellularLocation>
</comment>
<evidence type="ECO:0000256" key="5">
    <source>
        <dbReference type="ARBA" id="ARBA00022692"/>
    </source>
</evidence>
<dbReference type="Proteomes" id="UP000607653">
    <property type="component" value="Unassembled WGS sequence"/>
</dbReference>
<evidence type="ECO:0000256" key="3">
    <source>
        <dbReference type="ARBA" id="ARBA00010617"/>
    </source>
</evidence>
<keyword evidence="8" id="KW-0560">Oxidoreductase</keyword>
<gene>
    <name evidence="12" type="ORF">HUJ06_014776</name>
</gene>
<reference evidence="12 13" key="1">
    <citation type="journal article" date="2020" name="Mol. Biol. Evol.">
        <title>Distinct Expression and Methylation Patterns for Genes with Different Fates following a Single Whole-Genome Duplication in Flowering Plants.</title>
        <authorList>
            <person name="Shi T."/>
            <person name="Rahmani R.S."/>
            <person name="Gugger P.F."/>
            <person name="Wang M."/>
            <person name="Li H."/>
            <person name="Zhang Y."/>
            <person name="Li Z."/>
            <person name="Wang Q."/>
            <person name="Van de Peer Y."/>
            <person name="Marchal K."/>
            <person name="Chen J."/>
        </authorList>
    </citation>
    <scope>NUCLEOTIDE SEQUENCE [LARGE SCALE GENOMIC DNA]</scope>
    <source>
        <tissue evidence="12">Leaf</tissue>
    </source>
</reference>
<dbReference type="GO" id="GO:0004497">
    <property type="term" value="F:monooxygenase activity"/>
    <property type="evidence" value="ECO:0007669"/>
    <property type="project" value="UniProtKB-KW"/>
</dbReference>
<dbReference type="PANTHER" id="PTHR47955">
    <property type="entry name" value="CYTOCHROME P450 FAMILY 71 PROTEIN"/>
    <property type="match status" value="1"/>
</dbReference>
<dbReference type="GO" id="GO:0016705">
    <property type="term" value="F:oxidoreductase activity, acting on paired donors, with incorporation or reduction of molecular oxygen"/>
    <property type="evidence" value="ECO:0007669"/>
    <property type="project" value="InterPro"/>
</dbReference>
<dbReference type="GO" id="GO:0016020">
    <property type="term" value="C:membrane"/>
    <property type="evidence" value="ECO:0007669"/>
    <property type="project" value="UniProtKB-SubCell"/>
</dbReference>
<accession>A0A822Z7C2</accession>
<keyword evidence="5" id="KW-0812">Transmembrane</keyword>
<dbReference type="GO" id="GO:0020037">
    <property type="term" value="F:heme binding"/>
    <property type="evidence" value="ECO:0007669"/>
    <property type="project" value="InterPro"/>
</dbReference>
<protein>
    <submittedName>
        <fullName evidence="12">Uncharacterized protein</fullName>
    </submittedName>
</protein>